<evidence type="ECO:0000313" key="3">
    <source>
        <dbReference type="EMBL" id="EGW33445.1"/>
    </source>
</evidence>
<name>G3AMK1_SPAPN</name>
<feature type="compositionally biased region" description="Low complexity" evidence="1">
    <location>
        <begin position="357"/>
        <end position="368"/>
    </location>
</feature>
<sequence>MIKILNSNGTTPSGASKRTVSDKVKASPSFVRSSRIFEDGLNSSSPSLSGKTLLLENKAQIEALPKEFHPVLYLINAQKLRTYSTGTLEVLAEGSWVDVDARLIGNELTMWRNTESEEFKYINLIDYQLEVVNKLQIKLYQDFVEDSQVYIRFESQVEFNQWLSAIILSKFEYVKLNEAFTAVVLSSKASKLSDTHILMSKKRYSKSEFCNIRLPQISSKWLKVYMVIVPSDNKHLGRIEIYQDDKKVNKKHLIAYIANANHVFNVYPELPAMVDFNSIMNLKGEIHINKHFEHLFAHNNSIPIPKSDSSSSLLASPKMSHSRSTSVNSTSSFFGSPGTSPKPSSMMTFANRDRSSSNESKQSSKASEIVVEKELKEPKRTPSTFLKKHSNDFIMTDSIYIMPISHPGVSPIETMIRNFIPIIDSFKLYGRPQMLISDRKDANCLLFGLPSLPRYEYLSREHVEEAVAAHAGQEFDYEKIISDKIQQLQAKGYRGDGDISNLYNSLNSTSYDLAIP</sequence>
<evidence type="ECO:0000259" key="2">
    <source>
        <dbReference type="Pfam" id="PF25381"/>
    </source>
</evidence>
<keyword evidence="4" id="KW-1185">Reference proteome</keyword>
<feature type="compositionally biased region" description="Low complexity" evidence="1">
    <location>
        <begin position="307"/>
        <end position="348"/>
    </location>
</feature>
<reference evidence="3 4" key="1">
    <citation type="journal article" date="2011" name="Proc. Natl. Acad. Sci. U.S.A.">
        <title>Comparative genomics of xylose-fermenting fungi for enhanced biofuel production.</title>
        <authorList>
            <person name="Wohlbach D.J."/>
            <person name="Kuo A."/>
            <person name="Sato T.K."/>
            <person name="Potts K.M."/>
            <person name="Salamov A.A."/>
            <person name="LaButti K.M."/>
            <person name="Sun H."/>
            <person name="Clum A."/>
            <person name="Pangilinan J.L."/>
            <person name="Lindquist E.A."/>
            <person name="Lucas S."/>
            <person name="Lapidus A."/>
            <person name="Jin M."/>
            <person name="Gunawan C."/>
            <person name="Balan V."/>
            <person name="Dale B.E."/>
            <person name="Jeffries T.W."/>
            <person name="Zinkel R."/>
            <person name="Barry K.W."/>
            <person name="Grigoriev I.V."/>
            <person name="Gasch A.P."/>
        </authorList>
    </citation>
    <scope>NUCLEOTIDE SEQUENCE [LARGE SCALE GENOMIC DNA]</scope>
    <source>
        <strain evidence="4">NRRL Y-27907 / 11-Y1</strain>
    </source>
</reference>
<dbReference type="EMBL" id="GL996501">
    <property type="protein sequence ID" value="EGW33445.1"/>
    <property type="molecule type" value="Genomic_DNA"/>
</dbReference>
<feature type="domain" description="Skg3/CAF120-like PH-like" evidence="2">
    <location>
        <begin position="392"/>
        <end position="447"/>
    </location>
</feature>
<dbReference type="KEGG" id="spaa:SPAPADRAFT_55323"/>
<evidence type="ECO:0000256" key="1">
    <source>
        <dbReference type="SAM" id="MobiDB-lite"/>
    </source>
</evidence>
<dbReference type="eggNOG" id="ENOG502RYUU">
    <property type="taxonomic scope" value="Eukaryota"/>
</dbReference>
<protein>
    <recommendedName>
        <fullName evidence="2">Skg3/CAF120-like PH-like domain-containing protein</fullName>
    </recommendedName>
</protein>
<dbReference type="AlphaFoldDB" id="G3AMK1"/>
<evidence type="ECO:0000313" key="4">
    <source>
        <dbReference type="Proteomes" id="UP000000709"/>
    </source>
</evidence>
<dbReference type="OrthoDB" id="5563754at2759"/>
<accession>G3AMK1</accession>
<dbReference type="Pfam" id="PF25381">
    <property type="entry name" value="PH_26"/>
    <property type="match status" value="2"/>
</dbReference>
<dbReference type="OMA" id="IMERTRV"/>
<feature type="domain" description="Skg3/CAF120-like PH-like" evidence="2">
    <location>
        <begin position="192"/>
        <end position="293"/>
    </location>
</feature>
<proteinExistence type="predicted"/>
<dbReference type="InParanoid" id="G3AMK1"/>
<organism evidence="4">
    <name type="scientific">Spathaspora passalidarum (strain NRRL Y-27907 / 11-Y1)</name>
    <dbReference type="NCBI Taxonomy" id="619300"/>
    <lineage>
        <taxon>Eukaryota</taxon>
        <taxon>Fungi</taxon>
        <taxon>Dikarya</taxon>
        <taxon>Ascomycota</taxon>
        <taxon>Saccharomycotina</taxon>
        <taxon>Pichiomycetes</taxon>
        <taxon>Debaryomycetaceae</taxon>
        <taxon>Spathaspora</taxon>
    </lineage>
</organism>
<dbReference type="RefSeq" id="XP_007374960.1">
    <property type="nucleotide sequence ID" value="XM_007374898.1"/>
</dbReference>
<dbReference type="Proteomes" id="UP000000709">
    <property type="component" value="Unassembled WGS sequence"/>
</dbReference>
<dbReference type="STRING" id="619300.G3AMK1"/>
<dbReference type="InterPro" id="IPR058155">
    <property type="entry name" value="Skg3/CAF120-like_PH"/>
</dbReference>
<dbReference type="HOGENOM" id="CLU_017094_2_0_1"/>
<gene>
    <name evidence="3" type="ORF">SPAPADRAFT_55323</name>
</gene>
<dbReference type="FunCoup" id="G3AMK1">
    <property type="interactions" value="38"/>
</dbReference>
<dbReference type="GeneID" id="18871927"/>
<feature type="region of interest" description="Disordered" evidence="1">
    <location>
        <begin position="307"/>
        <end position="375"/>
    </location>
</feature>